<dbReference type="WBParaSite" id="PS1159_v2.g17554.t1">
    <property type="protein sequence ID" value="PS1159_v2.g17554.t1"/>
    <property type="gene ID" value="PS1159_v2.g17554"/>
</dbReference>
<evidence type="ECO:0000313" key="1">
    <source>
        <dbReference type="Proteomes" id="UP000887580"/>
    </source>
</evidence>
<reference evidence="2" key="1">
    <citation type="submission" date="2022-11" db="UniProtKB">
        <authorList>
            <consortium name="WormBaseParasite"/>
        </authorList>
    </citation>
    <scope>IDENTIFICATION</scope>
</reference>
<proteinExistence type="predicted"/>
<protein>
    <submittedName>
        <fullName evidence="2">SGNH domain-containing protein</fullName>
    </submittedName>
</protein>
<dbReference type="Proteomes" id="UP000887580">
    <property type="component" value="Unplaced"/>
</dbReference>
<organism evidence="1 2">
    <name type="scientific">Panagrolaimus sp. PS1159</name>
    <dbReference type="NCBI Taxonomy" id="55785"/>
    <lineage>
        <taxon>Eukaryota</taxon>
        <taxon>Metazoa</taxon>
        <taxon>Ecdysozoa</taxon>
        <taxon>Nematoda</taxon>
        <taxon>Chromadorea</taxon>
        <taxon>Rhabditida</taxon>
        <taxon>Tylenchina</taxon>
        <taxon>Panagrolaimomorpha</taxon>
        <taxon>Panagrolaimoidea</taxon>
        <taxon>Panagrolaimidae</taxon>
        <taxon>Panagrolaimus</taxon>
    </lineage>
</organism>
<accession>A0AC35FHF2</accession>
<evidence type="ECO:0000313" key="2">
    <source>
        <dbReference type="WBParaSite" id="PS1159_v2.g17554.t1"/>
    </source>
</evidence>
<sequence length="291" mass="33710">MLPPINNSRPSELTMKLWNNITNFDTPLILSPKWSKQNDIEVAVKLRGELMGGIYACRTRQKFHYGGMSLYYCEVAGNPNGTMTALVIGNSFSMNIIAAVSSNPIFSKTISIWTNGRNFPMHDGLETYFMEHAIKAKKPDVTFIVQRYFHKYLYDTPIDKIPEHPEFKHWNKILETIQNYTSAIIMNKEQVVFPYDISQDYIRRRFYDLYLESRLKNPQKSETMDAWFSALNCSKCAFFDYRSFCDGNFCNIIDLATGLPLFRDTEHISPIGLRFLKPFIDSAINKALKIE</sequence>
<name>A0AC35FHF2_9BILA</name>